<gene>
    <name evidence="6" type="ORF">GOBAR_AA11148</name>
</gene>
<evidence type="ECO:0000259" key="5">
    <source>
        <dbReference type="PROSITE" id="PS51294"/>
    </source>
</evidence>
<feature type="compositionally biased region" description="Polar residues" evidence="3">
    <location>
        <begin position="158"/>
        <end position="190"/>
    </location>
</feature>
<evidence type="ECO:0000256" key="2">
    <source>
        <dbReference type="ARBA" id="ARBA00023242"/>
    </source>
</evidence>
<protein>
    <submittedName>
        <fullName evidence="6">Uncharacterized protein</fullName>
    </submittedName>
</protein>
<feature type="compositionally biased region" description="Basic and acidic residues" evidence="3">
    <location>
        <begin position="802"/>
        <end position="814"/>
    </location>
</feature>
<dbReference type="Pfam" id="PF13921">
    <property type="entry name" value="Myb_DNA-bind_6"/>
    <property type="match status" value="1"/>
</dbReference>
<dbReference type="AlphaFoldDB" id="A0A2P5Y1M1"/>
<evidence type="ECO:0000256" key="3">
    <source>
        <dbReference type="SAM" id="MobiDB-lite"/>
    </source>
</evidence>
<proteinExistence type="predicted"/>
<accession>A0A2P5Y1M1</accession>
<feature type="domain" description="HTH myb-type" evidence="5">
    <location>
        <begin position="855"/>
        <end position="910"/>
    </location>
</feature>
<dbReference type="InterPro" id="IPR009057">
    <property type="entry name" value="Homeodomain-like_sf"/>
</dbReference>
<feature type="compositionally biased region" description="Polar residues" evidence="3">
    <location>
        <begin position="697"/>
        <end position="714"/>
    </location>
</feature>
<dbReference type="GO" id="GO:0005634">
    <property type="term" value="C:nucleus"/>
    <property type="evidence" value="ECO:0007669"/>
    <property type="project" value="UniProtKB-SubCell"/>
</dbReference>
<dbReference type="Gene3D" id="1.10.246.220">
    <property type="match status" value="1"/>
</dbReference>
<dbReference type="PANTHER" id="PTHR46993:SF6">
    <property type="entry name" value="MYB TRANSCRIPTION FACTOR"/>
    <property type="match status" value="1"/>
</dbReference>
<name>A0A2P5Y1M1_GOSBA</name>
<feature type="compositionally biased region" description="Basic and acidic residues" evidence="3">
    <location>
        <begin position="675"/>
        <end position="693"/>
    </location>
</feature>
<sequence>MGDSFPLFNDCDPAVLSTLKQYLSQPNNNDEDNGDGYATFCFHYKGAILRSIEQRTGNSTVPDAVLDSLILIENLDRRRGFLPSESMKAAFCAVAVHCTVSCLPVSWDNYFDAFQRIWGLRIKSLEESDNVVSASAQVPSSPHPCIDERNMDNVVYSSAQVPSSPHPSSDEGNMDNVTSAAAQVPSSPHPCTNKKNKIRRASFQARHKPRPRCKQRRGVVITDMEEDQPLCIKNGTPSSFEVNGRLQVSSKTRSAALLDGVTDSPFEALEVVETVASVMAGKNFCPKGSMEDSNKDKGDPTASFYPTTHHCTDKGKQIQMVNSQTSGNPNSSHRHCEEPAAIADTEEDRVLSTPNIDKLRDALTSSVADLTASVTDPLPKALEVAERLVSFMEAAKSLSAEGAEGDVRKEKEIRRASFQARHKPRPRCKQPRGVVITDMEEDQPLCTKNGTPSSFEVNGCLQVASKTRSAALLDGVTDSPSEALEVLETVALVMAGKNFHPKGSVEDSNKDKGDPTTSFYPTTHHCTEKGKRRLLHFHFSLLNFTCGNLGHPGPLYFLTKLVDSAEILMVNSQTSGNPNSSHSHCEGPAATADIEEDRALSTPDIDKLRDALTSSIADLTATVADPLPKALEVAERLVSFMAAAKSLSTEGAEGDVRKEKGVPAAPMNCNFEQAQAERRAPDKAIREDQDKMGRSVPASSVGHSVQPSQATEGNETFIRPKKVPKRNLMKRNDAAHTHELNSYLFVHSYFAKRRAPYEGIREDYNKVDGSVPAPSVNHIAEPSHAKEGNEAVIRPKKVRKRSIMERNDTAHTSEWEDSIDGSDGGTSGCSNRCTLPSPKTNHVSPLKESEPQKQKNRRKTNWWTLEEEQALIKGYRVYGPQWKLIRESYWDILKKRTQVDLKDKWRNLSK</sequence>
<dbReference type="PANTHER" id="PTHR46993">
    <property type="entry name" value="MYB TRANSCRIPTION FACTOR"/>
    <property type="match status" value="1"/>
</dbReference>
<feature type="region of interest" description="Disordered" evidence="3">
    <location>
        <begin position="158"/>
        <end position="194"/>
    </location>
</feature>
<feature type="region of interest" description="Disordered" evidence="3">
    <location>
        <begin position="783"/>
        <end position="860"/>
    </location>
</feature>
<keyword evidence="2" id="KW-0539">Nucleus</keyword>
<dbReference type="PROSITE" id="PS51294">
    <property type="entry name" value="HTH_MYB"/>
    <property type="match status" value="1"/>
</dbReference>
<evidence type="ECO:0000313" key="7">
    <source>
        <dbReference type="Proteomes" id="UP000239757"/>
    </source>
</evidence>
<dbReference type="EMBL" id="KZ663851">
    <property type="protein sequence ID" value="PPS09489.1"/>
    <property type="molecule type" value="Genomic_DNA"/>
</dbReference>
<dbReference type="CDD" id="cd11660">
    <property type="entry name" value="SANT_TRF"/>
    <property type="match status" value="1"/>
</dbReference>
<evidence type="ECO:0000313" key="6">
    <source>
        <dbReference type="EMBL" id="PPS09489.1"/>
    </source>
</evidence>
<feature type="domain" description="Myb-like" evidence="4">
    <location>
        <begin position="855"/>
        <end position="909"/>
    </location>
</feature>
<feature type="region of interest" description="Disordered" evidence="3">
    <location>
        <begin position="662"/>
        <end position="727"/>
    </location>
</feature>
<dbReference type="OrthoDB" id="608866at2759"/>
<dbReference type="Proteomes" id="UP000239757">
    <property type="component" value="Unassembled WGS sequence"/>
</dbReference>
<feature type="compositionally biased region" description="Basic and acidic residues" evidence="3">
    <location>
        <begin position="503"/>
        <end position="514"/>
    </location>
</feature>
<dbReference type="InterPro" id="IPR001005">
    <property type="entry name" value="SANT/Myb"/>
</dbReference>
<comment type="subcellular location">
    <subcellularLocation>
        <location evidence="1">Nucleus</location>
    </subcellularLocation>
</comment>
<reference evidence="6 7" key="1">
    <citation type="submission" date="2015-01" db="EMBL/GenBank/DDBJ databases">
        <title>Genome of allotetraploid Gossypium barbadense reveals genomic plasticity and fiber elongation in cotton evolution.</title>
        <authorList>
            <person name="Chen X."/>
            <person name="Liu X."/>
            <person name="Zhao B."/>
            <person name="Zheng H."/>
            <person name="Hu Y."/>
            <person name="Lu G."/>
            <person name="Yang C."/>
            <person name="Chen J."/>
            <person name="Shan C."/>
            <person name="Zhang L."/>
            <person name="Zhou Y."/>
            <person name="Wang L."/>
            <person name="Guo W."/>
            <person name="Bai Y."/>
            <person name="Ruan J."/>
            <person name="Shangguan X."/>
            <person name="Mao Y."/>
            <person name="Jiang J."/>
            <person name="Zhu Y."/>
            <person name="Lei J."/>
            <person name="Kang H."/>
            <person name="Chen S."/>
            <person name="He X."/>
            <person name="Wang R."/>
            <person name="Wang Y."/>
            <person name="Chen J."/>
            <person name="Wang L."/>
            <person name="Yu S."/>
            <person name="Wang B."/>
            <person name="Wei J."/>
            <person name="Song S."/>
            <person name="Lu X."/>
            <person name="Gao Z."/>
            <person name="Gu W."/>
            <person name="Deng X."/>
            <person name="Ma D."/>
            <person name="Wang S."/>
            <person name="Liang W."/>
            <person name="Fang L."/>
            <person name="Cai C."/>
            <person name="Zhu X."/>
            <person name="Zhou B."/>
            <person name="Zhang Y."/>
            <person name="Chen Z."/>
            <person name="Xu S."/>
            <person name="Zhu R."/>
            <person name="Wang S."/>
            <person name="Zhang T."/>
            <person name="Zhao G."/>
        </authorList>
    </citation>
    <scope>NUCLEOTIDE SEQUENCE [LARGE SCALE GENOMIC DNA]</scope>
    <source>
        <strain evidence="7">cv. Xinhai21</strain>
        <tissue evidence="6">Leaf</tissue>
    </source>
</reference>
<dbReference type="InterPro" id="IPR017930">
    <property type="entry name" value="Myb_dom"/>
</dbReference>
<feature type="region of interest" description="Disordered" evidence="3">
    <location>
        <begin position="500"/>
        <end position="523"/>
    </location>
</feature>
<dbReference type="PROSITE" id="PS50090">
    <property type="entry name" value="MYB_LIKE"/>
    <property type="match status" value="1"/>
</dbReference>
<dbReference type="SUPFAM" id="SSF46689">
    <property type="entry name" value="Homeodomain-like"/>
    <property type="match status" value="1"/>
</dbReference>
<evidence type="ECO:0000259" key="4">
    <source>
        <dbReference type="PROSITE" id="PS50090"/>
    </source>
</evidence>
<organism evidence="6 7">
    <name type="scientific">Gossypium barbadense</name>
    <name type="common">Sea Island cotton</name>
    <name type="synonym">Hibiscus barbadensis</name>
    <dbReference type="NCBI Taxonomy" id="3634"/>
    <lineage>
        <taxon>Eukaryota</taxon>
        <taxon>Viridiplantae</taxon>
        <taxon>Streptophyta</taxon>
        <taxon>Embryophyta</taxon>
        <taxon>Tracheophyta</taxon>
        <taxon>Spermatophyta</taxon>
        <taxon>Magnoliopsida</taxon>
        <taxon>eudicotyledons</taxon>
        <taxon>Gunneridae</taxon>
        <taxon>Pentapetalae</taxon>
        <taxon>rosids</taxon>
        <taxon>malvids</taxon>
        <taxon>Malvales</taxon>
        <taxon>Malvaceae</taxon>
        <taxon>Malvoideae</taxon>
        <taxon>Gossypium</taxon>
    </lineage>
</organism>
<feature type="compositionally biased region" description="Polar residues" evidence="3">
    <location>
        <begin position="831"/>
        <end position="843"/>
    </location>
</feature>
<evidence type="ECO:0000256" key="1">
    <source>
        <dbReference type="ARBA" id="ARBA00004123"/>
    </source>
</evidence>